<dbReference type="AlphaFoldDB" id="A0AAV7IZ15"/>
<reference evidence="1 2" key="1">
    <citation type="journal article" date="2021" name="J. Hered.">
        <title>A chromosome-level genome assembly of the parasitoid wasp, Cotesia glomerata (Hymenoptera: Braconidae).</title>
        <authorList>
            <person name="Pinto B.J."/>
            <person name="Weis J.J."/>
            <person name="Gamble T."/>
            <person name="Ode P.J."/>
            <person name="Paul R."/>
            <person name="Zaspel J.M."/>
        </authorList>
    </citation>
    <scope>NUCLEOTIDE SEQUENCE [LARGE SCALE GENOMIC DNA]</scope>
    <source>
        <strain evidence="1">CgM1</strain>
    </source>
</reference>
<sequence length="142" mass="15780">MLYLKRTNKPYTRHKQTSSDDVVILNVPESTKPVADDRHQDDIASVTALIPQELSDIISNIKLRPLGKPAQGRTCPVLLYTPSATAARTILKCRPTHNPDIRFKPSLTKAQQLHLSTLRSGLDDLTKIGDTNCNVTFHVALQ</sequence>
<evidence type="ECO:0000313" key="1">
    <source>
        <dbReference type="EMBL" id="KAH0561055.1"/>
    </source>
</evidence>
<dbReference type="EMBL" id="JAHXZJ010000374">
    <property type="protein sequence ID" value="KAH0561055.1"/>
    <property type="molecule type" value="Genomic_DNA"/>
</dbReference>
<accession>A0AAV7IZ15</accession>
<dbReference type="Proteomes" id="UP000826195">
    <property type="component" value="Unassembled WGS sequence"/>
</dbReference>
<proteinExistence type="predicted"/>
<comment type="caution">
    <text evidence="1">The sequence shown here is derived from an EMBL/GenBank/DDBJ whole genome shotgun (WGS) entry which is preliminary data.</text>
</comment>
<keyword evidence="2" id="KW-1185">Reference proteome</keyword>
<gene>
    <name evidence="1" type="ORF">KQX54_011906</name>
</gene>
<evidence type="ECO:0000313" key="2">
    <source>
        <dbReference type="Proteomes" id="UP000826195"/>
    </source>
</evidence>
<organism evidence="1 2">
    <name type="scientific">Cotesia glomerata</name>
    <name type="common">Lepidopteran parasitic wasp</name>
    <name type="synonym">Apanteles glomeratus</name>
    <dbReference type="NCBI Taxonomy" id="32391"/>
    <lineage>
        <taxon>Eukaryota</taxon>
        <taxon>Metazoa</taxon>
        <taxon>Ecdysozoa</taxon>
        <taxon>Arthropoda</taxon>
        <taxon>Hexapoda</taxon>
        <taxon>Insecta</taxon>
        <taxon>Pterygota</taxon>
        <taxon>Neoptera</taxon>
        <taxon>Endopterygota</taxon>
        <taxon>Hymenoptera</taxon>
        <taxon>Apocrita</taxon>
        <taxon>Ichneumonoidea</taxon>
        <taxon>Braconidae</taxon>
        <taxon>Microgastrinae</taxon>
        <taxon>Cotesia</taxon>
    </lineage>
</organism>
<protein>
    <submittedName>
        <fullName evidence="1">Uncharacterized protein</fullName>
    </submittedName>
</protein>
<name>A0AAV7IZ15_COTGL</name>